<protein>
    <recommendedName>
        <fullName evidence="4">MobA/MobL protein domain-containing protein</fullName>
    </recommendedName>
</protein>
<keyword evidence="3" id="KW-1185">Reference proteome</keyword>
<gene>
    <name evidence="2" type="ORF">ACFO4R_00190</name>
</gene>
<evidence type="ECO:0000256" key="1">
    <source>
        <dbReference type="SAM" id="Coils"/>
    </source>
</evidence>
<dbReference type="RefSeq" id="WP_379786924.1">
    <property type="nucleotide sequence ID" value="NZ_JBHSHL010000002.1"/>
</dbReference>
<proteinExistence type="predicted"/>
<dbReference type="EMBL" id="JBHSHL010000002">
    <property type="protein sequence ID" value="MFC4803489.1"/>
    <property type="molecule type" value="Genomic_DNA"/>
</dbReference>
<accession>A0ABV9QLB6</accession>
<dbReference type="Proteomes" id="UP001595916">
    <property type="component" value="Unassembled WGS sequence"/>
</dbReference>
<evidence type="ECO:0008006" key="4">
    <source>
        <dbReference type="Google" id="ProtNLM"/>
    </source>
</evidence>
<sequence length="322" mass="38506">MCKEEIPTIHLGASASAMERKGIQTDKGNYNREIKRHNHLVKMMKEQLHNITDWIKDYLKDLTDQFKIFSRESKKEMESEPKLFNLREYIEVYKMIQDEKQKLLKGYAKQNKARYDFKKFADAHFYLSTNQLNTLADLSEHIKELKSKSYQLNGQAKENYAKMESLDKKLLYYDLLQKNKSIYQTYQYKVFFKEKYRNDHLDEIEQYENAKKQLIRLIGEHKKAEPKKWKAEKKELSKELALINAEKENIAKAYQSVNHIKYATKIVNEELGIDLSVVIDEMIREGEKPSTIAQIKAFQEQIKREDEMREEKKIYRNHREGE</sequence>
<organism evidence="2 3">
    <name type="scientific">Filifactor villosus</name>
    <dbReference type="NCBI Taxonomy" id="29374"/>
    <lineage>
        <taxon>Bacteria</taxon>
        <taxon>Bacillati</taxon>
        <taxon>Bacillota</taxon>
        <taxon>Clostridia</taxon>
        <taxon>Peptostreptococcales</taxon>
        <taxon>Filifactoraceae</taxon>
        <taxon>Filifactor</taxon>
    </lineage>
</organism>
<feature type="coiled-coil region" evidence="1">
    <location>
        <begin position="193"/>
        <end position="253"/>
    </location>
</feature>
<keyword evidence="1" id="KW-0175">Coiled coil</keyword>
<reference evidence="3" key="1">
    <citation type="journal article" date="2019" name="Int. J. Syst. Evol. Microbiol.">
        <title>The Global Catalogue of Microorganisms (GCM) 10K type strain sequencing project: providing services to taxonomists for standard genome sequencing and annotation.</title>
        <authorList>
            <consortium name="The Broad Institute Genomics Platform"/>
            <consortium name="The Broad Institute Genome Sequencing Center for Infectious Disease"/>
            <person name="Wu L."/>
            <person name="Ma J."/>
        </authorList>
    </citation>
    <scope>NUCLEOTIDE SEQUENCE [LARGE SCALE GENOMIC DNA]</scope>
    <source>
        <strain evidence="3">CCUG 46385</strain>
    </source>
</reference>
<evidence type="ECO:0000313" key="2">
    <source>
        <dbReference type="EMBL" id="MFC4803489.1"/>
    </source>
</evidence>
<comment type="caution">
    <text evidence="2">The sequence shown here is derived from an EMBL/GenBank/DDBJ whole genome shotgun (WGS) entry which is preliminary data.</text>
</comment>
<evidence type="ECO:0000313" key="3">
    <source>
        <dbReference type="Proteomes" id="UP001595916"/>
    </source>
</evidence>
<name>A0ABV9QLB6_9FIRM</name>